<dbReference type="Proteomes" id="UP000198869">
    <property type="component" value="Unassembled WGS sequence"/>
</dbReference>
<gene>
    <name evidence="1" type="ORF">SAMN05421846_101433</name>
</gene>
<dbReference type="STRING" id="311334.SAMN05421846_101433"/>
<proteinExistence type="predicted"/>
<protein>
    <submittedName>
        <fullName evidence="1">Uncharacterized protein</fullName>
    </submittedName>
</protein>
<dbReference type="RefSeq" id="WP_089854618.1">
    <property type="nucleotide sequence ID" value="NZ_FNDW01000001.1"/>
</dbReference>
<dbReference type="AlphaFoldDB" id="A0A1G8E5I2"/>
<accession>A0A1G8E5I2</accession>
<evidence type="ECO:0000313" key="2">
    <source>
        <dbReference type="Proteomes" id="UP000198869"/>
    </source>
</evidence>
<reference evidence="2" key="1">
    <citation type="submission" date="2016-10" db="EMBL/GenBank/DDBJ databases">
        <authorList>
            <person name="Varghese N."/>
            <person name="Submissions S."/>
        </authorList>
    </citation>
    <scope>NUCLEOTIDE SEQUENCE [LARGE SCALE GENOMIC DNA]</scope>
    <source>
        <strain evidence="2">DSM 17071</strain>
    </source>
</reference>
<sequence length="243" mass="28154">MNAFTRDQFDTAVTGWANCCSDFYAITKLIPTNYVFTFDAEQMDWMRNLNKYNEFCTEIGVYQGQLVAILCPLDGGGKRLVVDKFPYCPLQELDRDLRLMQVKEYVIVRNAVLSKDLERVDNNVNAYLPVTNEPILEQDKAVEAIESWKDEGMTWFYRECTEFKGSRIFKRFFVPMQDITPSKSGFTHVVCSFGLKFSDVYQRLLPTLIFISFYEDLQNSGSIETISNTYDWSQPCPPMCPLN</sequence>
<evidence type="ECO:0000313" key="1">
    <source>
        <dbReference type="EMBL" id="SDH65192.1"/>
    </source>
</evidence>
<organism evidence="1 2">
    <name type="scientific">Chryseobacterium taeanense</name>
    <dbReference type="NCBI Taxonomy" id="311334"/>
    <lineage>
        <taxon>Bacteria</taxon>
        <taxon>Pseudomonadati</taxon>
        <taxon>Bacteroidota</taxon>
        <taxon>Flavobacteriia</taxon>
        <taxon>Flavobacteriales</taxon>
        <taxon>Weeksellaceae</taxon>
        <taxon>Chryseobacterium group</taxon>
        <taxon>Chryseobacterium</taxon>
    </lineage>
</organism>
<name>A0A1G8E5I2_9FLAO</name>
<dbReference type="OrthoDB" id="714053at2"/>
<dbReference type="EMBL" id="FNDW01000001">
    <property type="protein sequence ID" value="SDH65192.1"/>
    <property type="molecule type" value="Genomic_DNA"/>
</dbReference>
<keyword evidence="2" id="KW-1185">Reference proteome</keyword>